<feature type="domain" description="Exocyst component Exo84 C-terminal" evidence="5">
    <location>
        <begin position="121"/>
        <end position="289"/>
    </location>
</feature>
<evidence type="ECO:0000313" key="7">
    <source>
        <dbReference type="Proteomes" id="UP000078348"/>
    </source>
</evidence>
<dbReference type="STRING" id="478820.A0A196SE60"/>
<dbReference type="InterPro" id="IPR032403">
    <property type="entry name" value="Exo84_C"/>
</dbReference>
<evidence type="ECO:0000256" key="3">
    <source>
        <dbReference type="ARBA" id="ARBA00022483"/>
    </source>
</evidence>
<evidence type="ECO:0000256" key="4">
    <source>
        <dbReference type="ARBA" id="ARBA00022927"/>
    </source>
</evidence>
<protein>
    <submittedName>
        <fullName evidence="6">Exo84</fullName>
    </submittedName>
</protein>
<dbReference type="EMBL" id="LXWW01000158">
    <property type="protein sequence ID" value="OAO15288.1"/>
    <property type="molecule type" value="Genomic_DNA"/>
</dbReference>
<gene>
    <name evidence="6" type="ORF">AV274_3001</name>
</gene>
<comment type="similarity">
    <text evidence="1">Belongs to the EXO84 family.</text>
</comment>
<dbReference type="Pfam" id="PF08700">
    <property type="entry name" value="VPS51_Exo84_N"/>
    <property type="match status" value="1"/>
</dbReference>
<dbReference type="GO" id="GO:0006887">
    <property type="term" value="P:exocytosis"/>
    <property type="evidence" value="ECO:0007669"/>
    <property type="project" value="UniProtKB-KW"/>
</dbReference>
<dbReference type="OrthoDB" id="642193at2759"/>
<evidence type="ECO:0000256" key="2">
    <source>
        <dbReference type="ARBA" id="ARBA00022448"/>
    </source>
</evidence>
<keyword evidence="4" id="KW-0653">Protein transport</keyword>
<comment type="caution">
    <text evidence="6">The sequence shown here is derived from an EMBL/GenBank/DDBJ whole genome shotgun (WGS) entry which is preliminary data.</text>
</comment>
<dbReference type="AlphaFoldDB" id="A0A196SE60"/>
<keyword evidence="7" id="KW-1185">Reference proteome</keyword>
<keyword evidence="3" id="KW-0268">Exocytosis</keyword>
<reference evidence="6 7" key="1">
    <citation type="submission" date="2016-05" db="EMBL/GenBank/DDBJ databases">
        <title>Nuclear genome of Blastocystis sp. subtype 1 NandII.</title>
        <authorList>
            <person name="Gentekaki E."/>
            <person name="Curtis B."/>
            <person name="Stairs C."/>
            <person name="Eme L."/>
            <person name="Herman E."/>
            <person name="Klimes V."/>
            <person name="Arias M.C."/>
            <person name="Elias M."/>
            <person name="Hilliou F."/>
            <person name="Klute M."/>
            <person name="Malik S.-B."/>
            <person name="Pightling A."/>
            <person name="Rachubinski R."/>
            <person name="Salas D."/>
            <person name="Schlacht A."/>
            <person name="Suga H."/>
            <person name="Archibald J."/>
            <person name="Ball S.G."/>
            <person name="Clark G."/>
            <person name="Dacks J."/>
            <person name="Van Der Giezen M."/>
            <person name="Tsaousis A."/>
            <person name="Roger A."/>
        </authorList>
    </citation>
    <scope>NUCLEOTIDE SEQUENCE [LARGE SCALE GENOMIC DNA]</scope>
    <source>
        <strain evidence="7">ATCC 50177 / NandII</strain>
    </source>
</reference>
<dbReference type="GO" id="GO:0000145">
    <property type="term" value="C:exocyst"/>
    <property type="evidence" value="ECO:0007669"/>
    <property type="project" value="InterPro"/>
</dbReference>
<dbReference type="Gene3D" id="1.20.58.1210">
    <property type="entry name" value="Exo84p, N-terminal helical domain"/>
    <property type="match status" value="1"/>
</dbReference>
<dbReference type="GO" id="GO:0015031">
    <property type="term" value="P:protein transport"/>
    <property type="evidence" value="ECO:0007669"/>
    <property type="project" value="UniProtKB-KW"/>
</dbReference>
<accession>A0A196SE60</accession>
<dbReference type="Proteomes" id="UP000078348">
    <property type="component" value="Unassembled WGS sequence"/>
</dbReference>
<proteinExistence type="inferred from homology"/>
<name>A0A196SE60_BLAHN</name>
<dbReference type="InterPro" id="IPR042561">
    <property type="entry name" value="Exo84_C_1"/>
</dbReference>
<sequence>MADVTMINHYANPAFNAKDEALSFFTKETRDQYRGFSRQLEQMKYDTESSLKESVFDHYTEFIGFSAEIQKMDDAMEQLKKNLTRTYKVLENLKDTSLTIEETEELDIDIKALVIPDNLAWIKTVCDDIDLFVFQRRFTEAVDLSIRAQNELASVDVSSNPLLMDLQTKLSAKSELLVTKLVGELFSVDSSRSDRRRICRLLCGLGRDREASVLYLKRASEEIASHHRLVKPCGDIPSLIEGLADLFFECLQDTVVNYQSLFGAEGSRASFGICLSWLTREIEAFIQKILLMALGERDEAVMTPEAFASFTSCITPLLRGAAILGDVGCSIDECIVRLLGEKVGAVVEAVFHTILTQVKALPAPEAATTAISFKSALGLEKREVSTHAAAVYATLAPFVQACPLLLDSALLPFVAGTLGKGFEAFAAHESGVYQRWVRDKANARLAVPLNDLYFWNTDFLPYLSFQFVTRMGYHGTALAACFDRFKAALRNQTVFLFQTICSSFIAVAKFDPTLYAQLKEPATAPQTATITAVKQLLYVLKQCEKLMPPASFSMMKKAVFTAIYSVMAKDKRWAALKPRDFSEDGYHAFALDCAFIQEFAPASLKTVSEGLAEKARQLSDNVGVPSAKWLAKCMKESLKQCHK</sequence>
<organism evidence="6 7">
    <name type="scientific">Blastocystis sp. subtype 1 (strain ATCC 50177 / NandII)</name>
    <dbReference type="NCBI Taxonomy" id="478820"/>
    <lineage>
        <taxon>Eukaryota</taxon>
        <taxon>Sar</taxon>
        <taxon>Stramenopiles</taxon>
        <taxon>Bigyra</taxon>
        <taxon>Opalozoa</taxon>
        <taxon>Opalinata</taxon>
        <taxon>Blastocystidae</taxon>
        <taxon>Blastocystis</taxon>
    </lineage>
</organism>
<dbReference type="InterPro" id="IPR033961">
    <property type="entry name" value="Exo84"/>
</dbReference>
<dbReference type="GO" id="GO:0006893">
    <property type="term" value="P:Golgi to plasma membrane transport"/>
    <property type="evidence" value="ECO:0007669"/>
    <property type="project" value="TreeGrafter"/>
</dbReference>
<dbReference type="SUPFAM" id="SSF74788">
    <property type="entry name" value="Cullin repeat-like"/>
    <property type="match status" value="1"/>
</dbReference>
<evidence type="ECO:0000256" key="1">
    <source>
        <dbReference type="ARBA" id="ARBA00007210"/>
    </source>
</evidence>
<dbReference type="InterPro" id="IPR016159">
    <property type="entry name" value="Cullin_repeat-like_dom_sf"/>
</dbReference>
<dbReference type="Pfam" id="PF16528">
    <property type="entry name" value="Exo84_C"/>
    <property type="match status" value="1"/>
</dbReference>
<evidence type="ECO:0000259" key="5">
    <source>
        <dbReference type="Pfam" id="PF16528"/>
    </source>
</evidence>
<keyword evidence="2" id="KW-0813">Transport</keyword>
<dbReference type="PANTHER" id="PTHR21426:SF12">
    <property type="entry name" value="EXOCYST COMPLEX COMPONENT 8"/>
    <property type="match status" value="1"/>
</dbReference>
<evidence type="ECO:0000313" key="6">
    <source>
        <dbReference type="EMBL" id="OAO15288.1"/>
    </source>
</evidence>
<dbReference type="PANTHER" id="PTHR21426">
    <property type="entry name" value="EXOCYST COMPLEX COMPONENT 8"/>
    <property type="match status" value="1"/>
</dbReference>